<accession>A0AAE7E342</accession>
<proteinExistence type="predicted"/>
<keyword evidence="3" id="KW-1185">Reference proteome</keyword>
<dbReference type="GeneID" id="80539306"/>
<dbReference type="KEGG" id="vg:80539306"/>
<dbReference type="EMBL" id="MT293574">
    <property type="protein sequence ID" value="QKE44423.1"/>
    <property type="molecule type" value="Genomic_DNA"/>
</dbReference>
<keyword evidence="1" id="KW-1133">Transmembrane helix</keyword>
<dbReference type="RefSeq" id="YP_010800670.1">
    <property type="nucleotide sequence ID" value="NC_076895.1"/>
</dbReference>
<feature type="transmembrane region" description="Helical" evidence="1">
    <location>
        <begin position="98"/>
        <end position="115"/>
    </location>
</feature>
<feature type="transmembrane region" description="Helical" evidence="1">
    <location>
        <begin position="54"/>
        <end position="75"/>
    </location>
</feature>
<reference evidence="2" key="1">
    <citation type="submission" date="2020-04" db="EMBL/GenBank/DDBJ databases">
        <title>A mysterious 80 nm amoeba virus with a near complete 'ORFan genome' challenges the classification of DNA viruses.</title>
        <authorList>
            <person name="Boratto P.V.M."/>
            <person name="Oliveira G.P."/>
            <person name="Machado T.B."/>
            <person name="Andrade A.C.S.P."/>
            <person name="Baudoin J.P."/>
            <person name="Klose T."/>
            <person name="Azza S."/>
            <person name="Decloquement P."/>
            <person name="Chabriere E."/>
            <person name="Colson P."/>
            <person name="Levasseur A."/>
            <person name="La Scola B."/>
            <person name="Abrahao J.S."/>
        </authorList>
    </citation>
    <scope>NUCLEOTIDE SEQUENCE</scope>
    <source>
        <strain evidence="2">BHMG</strain>
    </source>
</reference>
<evidence type="ECO:0000313" key="3">
    <source>
        <dbReference type="Proteomes" id="UP000830293"/>
    </source>
</evidence>
<keyword evidence="1" id="KW-0472">Membrane</keyword>
<organism evidence="2 3">
    <name type="scientific">Yaravirus sp. 'brasiliensis'</name>
    <dbReference type="NCBI Taxonomy" id="2739681"/>
    <lineage>
        <taxon>Viruses</taxon>
        <taxon>Varidnaviria</taxon>
        <taxon>Bamfordvirae</taxon>
        <taxon>Nucleocytoviricota</taxon>
        <taxon>Mriyaviricetes</taxon>
        <taxon>Yaraviridae</taxon>
        <taxon>Yaravirus</taxon>
        <taxon>Yaravirus brasiliense</taxon>
    </lineage>
</organism>
<evidence type="ECO:0000256" key="1">
    <source>
        <dbReference type="SAM" id="Phobius"/>
    </source>
</evidence>
<sequence length="116" mass="12199">MAAWINLKHWHQAINTMEGSFVAADLLNSIDGPPLGRIPTALSALGMGTPLGRFIGFSLLTGGIIYVARPSVFFVDGTAKPWSLLTLGKPSGGVKSTAVPWYLVALLVGFVGATFI</sequence>
<dbReference type="Proteomes" id="UP000830293">
    <property type="component" value="Segment"/>
</dbReference>
<protein>
    <submittedName>
        <fullName evidence="2">Uncharacterized protein</fullName>
    </submittedName>
</protein>
<name>A0AAE7E342_9VIRU</name>
<keyword evidence="1" id="KW-0812">Transmembrane</keyword>
<evidence type="ECO:0000313" key="2">
    <source>
        <dbReference type="EMBL" id="QKE44423.1"/>
    </source>
</evidence>